<evidence type="ECO:0000256" key="4">
    <source>
        <dbReference type="ARBA" id="ARBA00022496"/>
    </source>
</evidence>
<dbReference type="FunFam" id="3.40.50.300:FF:000134">
    <property type="entry name" value="Iron-enterobactin ABC transporter ATP-binding protein"/>
    <property type="match status" value="1"/>
</dbReference>
<dbReference type="InterPro" id="IPR003593">
    <property type="entry name" value="AAA+_ATPase"/>
</dbReference>
<dbReference type="PANTHER" id="PTHR42771:SF2">
    <property type="entry name" value="IRON(3+)-HYDROXAMATE IMPORT ATP-BINDING PROTEIN FHUC"/>
    <property type="match status" value="1"/>
</dbReference>
<dbReference type="InterPro" id="IPR051535">
    <property type="entry name" value="Siderophore_ABC-ATPase"/>
</dbReference>
<proteinExistence type="predicted"/>
<sequence length="274" mass="30451">MNLSTNRLYLGYDGRLIVEDLNLSIAPGQISVLIGPNGCGKSTILRSLARLLPPRQGSVLLDGKMIQHLPTKVVAKKLAILPQMPQAPEGLSVEQLVWFGRYPYQSDLGGRTQSDREAVEWALAQTGMTVFASRALETLSGGQRQRAWIAMALAQQTPILLLDEPTTYLDLSHQLEVLHLLVRLNREEGKTVVMVLHDLNQASRFAHQLIVVNGGRVVAQGLPEEVLNEQILREVFGLKAHFLQDPETGRPYCIPYALARKEPLIVDERVEEKA</sequence>
<gene>
    <name evidence="11" type="primary">yusV</name>
    <name evidence="11" type="ORF">Mcate_02145</name>
</gene>
<protein>
    <submittedName>
        <fullName evidence="11">Putative siderophore transport system ATP-binding protein YusV</fullName>
    </submittedName>
</protein>
<keyword evidence="2" id="KW-0813">Transport</keyword>
<dbReference type="PROSITE" id="PS50893">
    <property type="entry name" value="ABC_TRANSPORTER_2"/>
    <property type="match status" value="1"/>
</dbReference>
<dbReference type="PANTHER" id="PTHR42771">
    <property type="entry name" value="IRON(3+)-HYDROXAMATE IMPORT ATP-BINDING PROTEIN FHUC"/>
    <property type="match status" value="1"/>
</dbReference>
<evidence type="ECO:0000256" key="9">
    <source>
        <dbReference type="ARBA" id="ARBA00023136"/>
    </source>
</evidence>
<dbReference type="GO" id="GO:0006826">
    <property type="term" value="P:iron ion transport"/>
    <property type="evidence" value="ECO:0007669"/>
    <property type="project" value="UniProtKB-KW"/>
</dbReference>
<evidence type="ECO:0000256" key="6">
    <source>
        <dbReference type="ARBA" id="ARBA00022840"/>
    </source>
</evidence>
<keyword evidence="8" id="KW-0406">Ion transport</keyword>
<evidence type="ECO:0000313" key="11">
    <source>
        <dbReference type="EMBL" id="RIH75607.1"/>
    </source>
</evidence>
<keyword evidence="9" id="KW-0472">Membrane</keyword>
<evidence type="ECO:0000256" key="5">
    <source>
        <dbReference type="ARBA" id="ARBA00022741"/>
    </source>
</evidence>
<evidence type="ECO:0000256" key="3">
    <source>
        <dbReference type="ARBA" id="ARBA00022475"/>
    </source>
</evidence>
<dbReference type="Gene3D" id="3.40.50.300">
    <property type="entry name" value="P-loop containing nucleotide triphosphate hydrolases"/>
    <property type="match status" value="1"/>
</dbReference>
<dbReference type="GO" id="GO:0005886">
    <property type="term" value="C:plasma membrane"/>
    <property type="evidence" value="ECO:0007669"/>
    <property type="project" value="UniProtKB-SubCell"/>
</dbReference>
<evidence type="ECO:0000259" key="10">
    <source>
        <dbReference type="PROSITE" id="PS50893"/>
    </source>
</evidence>
<dbReference type="OrthoDB" id="9787851at2"/>
<dbReference type="AlphaFoldDB" id="A0A399DU82"/>
<dbReference type="InterPro" id="IPR003439">
    <property type="entry name" value="ABC_transporter-like_ATP-bd"/>
</dbReference>
<dbReference type="SMART" id="SM00382">
    <property type="entry name" value="AAA"/>
    <property type="match status" value="1"/>
</dbReference>
<dbReference type="GO" id="GO:0016887">
    <property type="term" value="F:ATP hydrolysis activity"/>
    <property type="evidence" value="ECO:0007669"/>
    <property type="project" value="InterPro"/>
</dbReference>
<keyword evidence="6 11" id="KW-0067">ATP-binding</keyword>
<dbReference type="RefSeq" id="WP_119361734.1">
    <property type="nucleotide sequence ID" value="NZ_JBHSXZ010000008.1"/>
</dbReference>
<keyword evidence="7" id="KW-0408">Iron</keyword>
<reference evidence="11 12" key="1">
    <citation type="submission" date="2018-08" db="EMBL/GenBank/DDBJ databases">
        <title>Meiothermus cateniformans JCM 15151 genome sequencing project.</title>
        <authorList>
            <person name="Da Costa M.S."/>
            <person name="Albuquerque L."/>
            <person name="Raposo P."/>
            <person name="Froufe H.J.C."/>
            <person name="Barroso C.S."/>
            <person name="Egas C."/>
        </authorList>
    </citation>
    <scope>NUCLEOTIDE SEQUENCE [LARGE SCALE GENOMIC DNA]</scope>
    <source>
        <strain evidence="11 12">JCM 15151</strain>
    </source>
</reference>
<evidence type="ECO:0000256" key="1">
    <source>
        <dbReference type="ARBA" id="ARBA00004202"/>
    </source>
</evidence>
<name>A0A399DU82_9DEIN</name>
<dbReference type="InterPro" id="IPR027417">
    <property type="entry name" value="P-loop_NTPase"/>
</dbReference>
<comment type="caution">
    <text evidence="11">The sequence shown here is derived from an EMBL/GenBank/DDBJ whole genome shotgun (WGS) entry which is preliminary data.</text>
</comment>
<accession>A0A399DU82</accession>
<dbReference type="Pfam" id="PF00005">
    <property type="entry name" value="ABC_tran"/>
    <property type="match status" value="1"/>
</dbReference>
<feature type="domain" description="ABC transporter" evidence="10">
    <location>
        <begin position="3"/>
        <end position="239"/>
    </location>
</feature>
<dbReference type="EMBL" id="QWKX01000062">
    <property type="protein sequence ID" value="RIH75607.1"/>
    <property type="molecule type" value="Genomic_DNA"/>
</dbReference>
<evidence type="ECO:0000313" key="12">
    <source>
        <dbReference type="Proteomes" id="UP000266089"/>
    </source>
</evidence>
<evidence type="ECO:0000256" key="7">
    <source>
        <dbReference type="ARBA" id="ARBA00023004"/>
    </source>
</evidence>
<dbReference type="PROSITE" id="PS00211">
    <property type="entry name" value="ABC_TRANSPORTER_1"/>
    <property type="match status" value="1"/>
</dbReference>
<dbReference type="GO" id="GO:0005524">
    <property type="term" value="F:ATP binding"/>
    <property type="evidence" value="ECO:0007669"/>
    <property type="project" value="UniProtKB-KW"/>
</dbReference>
<dbReference type="Proteomes" id="UP000266089">
    <property type="component" value="Unassembled WGS sequence"/>
</dbReference>
<organism evidence="11 12">
    <name type="scientific">Meiothermus taiwanensis</name>
    <dbReference type="NCBI Taxonomy" id="172827"/>
    <lineage>
        <taxon>Bacteria</taxon>
        <taxon>Thermotogati</taxon>
        <taxon>Deinococcota</taxon>
        <taxon>Deinococci</taxon>
        <taxon>Thermales</taxon>
        <taxon>Thermaceae</taxon>
        <taxon>Meiothermus</taxon>
    </lineage>
</organism>
<keyword evidence="5" id="KW-0547">Nucleotide-binding</keyword>
<dbReference type="InterPro" id="IPR017871">
    <property type="entry name" value="ABC_transporter-like_CS"/>
</dbReference>
<dbReference type="CDD" id="cd03214">
    <property type="entry name" value="ABC_Iron-Siderophores_B12_Hemin"/>
    <property type="match status" value="1"/>
</dbReference>
<keyword evidence="3" id="KW-1003">Cell membrane</keyword>
<evidence type="ECO:0000256" key="8">
    <source>
        <dbReference type="ARBA" id="ARBA00023065"/>
    </source>
</evidence>
<evidence type="ECO:0000256" key="2">
    <source>
        <dbReference type="ARBA" id="ARBA00022448"/>
    </source>
</evidence>
<dbReference type="SUPFAM" id="SSF52540">
    <property type="entry name" value="P-loop containing nucleoside triphosphate hydrolases"/>
    <property type="match status" value="1"/>
</dbReference>
<keyword evidence="4" id="KW-0410">Iron transport</keyword>
<comment type="subcellular location">
    <subcellularLocation>
        <location evidence="1">Cell membrane</location>
        <topology evidence="1">Peripheral membrane protein</topology>
    </subcellularLocation>
</comment>